<feature type="region of interest" description="Disordered" evidence="10">
    <location>
        <begin position="1"/>
        <end position="127"/>
    </location>
</feature>
<dbReference type="AlphaFoldDB" id="A0A4Y9Y136"/>
<dbReference type="InterPro" id="IPR029044">
    <property type="entry name" value="Nucleotide-diphossugar_trans"/>
</dbReference>
<evidence type="ECO:0000256" key="5">
    <source>
        <dbReference type="ARBA" id="ARBA00022490"/>
    </source>
</evidence>
<accession>A0A4Y9Y136</accession>
<proteinExistence type="inferred from homology"/>
<evidence type="ECO:0000256" key="10">
    <source>
        <dbReference type="SAM" id="MobiDB-lite"/>
    </source>
</evidence>
<dbReference type="InterPro" id="IPR002554">
    <property type="entry name" value="PP2A_B56"/>
</dbReference>
<evidence type="ECO:0000256" key="3">
    <source>
        <dbReference type="ARBA" id="ARBA00007677"/>
    </source>
</evidence>
<evidence type="ECO:0000256" key="1">
    <source>
        <dbReference type="ARBA" id="ARBA00004123"/>
    </source>
</evidence>
<comment type="similarity">
    <text evidence="3">Belongs to the glycosyltransferase 15 family.</text>
</comment>
<dbReference type="GO" id="GO:0000776">
    <property type="term" value="C:kinetochore"/>
    <property type="evidence" value="ECO:0007669"/>
    <property type="project" value="UniProtKB-ARBA"/>
</dbReference>
<organism evidence="11 12">
    <name type="scientific">Rhodofomes roseus</name>
    <dbReference type="NCBI Taxonomy" id="34475"/>
    <lineage>
        <taxon>Eukaryota</taxon>
        <taxon>Fungi</taxon>
        <taxon>Dikarya</taxon>
        <taxon>Basidiomycota</taxon>
        <taxon>Agaricomycotina</taxon>
        <taxon>Agaricomycetes</taxon>
        <taxon>Polyporales</taxon>
        <taxon>Rhodofomes</taxon>
    </lineage>
</organism>
<dbReference type="SUPFAM" id="SSF53448">
    <property type="entry name" value="Nucleotide-diphospho-sugar transferases"/>
    <property type="match status" value="1"/>
</dbReference>
<dbReference type="GO" id="GO:0019888">
    <property type="term" value="F:protein phosphatase regulator activity"/>
    <property type="evidence" value="ECO:0007669"/>
    <property type="project" value="InterPro"/>
</dbReference>
<keyword evidence="6" id="KW-0597">Phosphoprotein</keyword>
<dbReference type="GO" id="GO:1901991">
    <property type="term" value="P:negative regulation of mitotic cell cycle phase transition"/>
    <property type="evidence" value="ECO:0007669"/>
    <property type="project" value="UniProtKB-ARBA"/>
</dbReference>
<dbReference type="STRING" id="34475.A0A4Y9Y136"/>
<dbReference type="GO" id="GO:0035556">
    <property type="term" value="P:intracellular signal transduction"/>
    <property type="evidence" value="ECO:0007669"/>
    <property type="project" value="UniProtKB-ARBA"/>
</dbReference>
<feature type="compositionally biased region" description="Pro residues" evidence="10">
    <location>
        <begin position="34"/>
        <end position="48"/>
    </location>
</feature>
<dbReference type="GO" id="GO:0005634">
    <property type="term" value="C:nucleus"/>
    <property type="evidence" value="ECO:0007669"/>
    <property type="project" value="UniProtKB-SubCell"/>
</dbReference>
<name>A0A4Y9Y136_9APHY</name>
<dbReference type="EMBL" id="SEKV01000529">
    <property type="protein sequence ID" value="TFY56146.1"/>
    <property type="molecule type" value="Genomic_DNA"/>
</dbReference>
<keyword evidence="7" id="KW-0808">Transferase</keyword>
<comment type="subcellular location">
    <subcellularLocation>
        <location evidence="2">Cytoplasm</location>
    </subcellularLocation>
    <subcellularLocation>
        <location evidence="1">Nucleus</location>
    </subcellularLocation>
</comment>
<evidence type="ECO:0000256" key="4">
    <source>
        <dbReference type="ARBA" id="ARBA00008259"/>
    </source>
</evidence>
<evidence type="ECO:0000256" key="2">
    <source>
        <dbReference type="ARBA" id="ARBA00004496"/>
    </source>
</evidence>
<dbReference type="SUPFAM" id="SSF48371">
    <property type="entry name" value="ARM repeat"/>
    <property type="match status" value="1"/>
</dbReference>
<dbReference type="Pfam" id="PF01793">
    <property type="entry name" value="Glyco_transf_15"/>
    <property type="match status" value="1"/>
</dbReference>
<reference evidence="11 12" key="1">
    <citation type="submission" date="2019-01" db="EMBL/GenBank/DDBJ databases">
        <title>Genome sequencing of the rare red list fungi Fomitopsis rosea.</title>
        <authorList>
            <person name="Buettner E."/>
            <person name="Kellner H."/>
        </authorList>
    </citation>
    <scope>NUCLEOTIDE SEQUENCE [LARGE SCALE GENOMIC DNA]</scope>
    <source>
        <strain evidence="11 12">DSM 105464</strain>
    </source>
</reference>
<keyword evidence="8" id="KW-0539">Nucleus</keyword>
<evidence type="ECO:0000256" key="8">
    <source>
        <dbReference type="ARBA" id="ARBA00023242"/>
    </source>
</evidence>
<dbReference type="Gene3D" id="1.25.10.10">
    <property type="entry name" value="Leucine-rich Repeat Variant"/>
    <property type="match status" value="1"/>
</dbReference>
<evidence type="ECO:0008006" key="13">
    <source>
        <dbReference type="Google" id="ProtNLM"/>
    </source>
</evidence>
<dbReference type="InterPro" id="IPR016024">
    <property type="entry name" value="ARM-type_fold"/>
</dbReference>
<evidence type="ECO:0000313" key="12">
    <source>
        <dbReference type="Proteomes" id="UP000298390"/>
    </source>
</evidence>
<dbReference type="GO" id="GO:0051754">
    <property type="term" value="P:meiotic sister chromatid cohesion, centromeric"/>
    <property type="evidence" value="ECO:0007669"/>
    <property type="project" value="UniProtKB-ARBA"/>
</dbReference>
<evidence type="ECO:0000256" key="7">
    <source>
        <dbReference type="ARBA" id="ARBA00022679"/>
    </source>
</evidence>
<evidence type="ECO:0000313" key="11">
    <source>
        <dbReference type="EMBL" id="TFY56146.1"/>
    </source>
</evidence>
<gene>
    <name evidence="11" type="ORF">EVJ58_g7821</name>
</gene>
<dbReference type="Gene3D" id="3.90.550.10">
    <property type="entry name" value="Spore Coat Polysaccharide Biosynthesis Protein SpsA, Chain A"/>
    <property type="match status" value="1"/>
</dbReference>
<dbReference type="GO" id="GO:0005816">
    <property type="term" value="C:spindle pole body"/>
    <property type="evidence" value="ECO:0007669"/>
    <property type="project" value="UniProtKB-ARBA"/>
</dbReference>
<sequence length="993" mass="114449">MKGLKKTLLRSKSQDSTSKNKEAKPSASAIANASPPPPPPNSAKPLPQPTSAVASLNHVNNSSHSLSAAIEAPDASADAQERQPFVVESSGGPTTPPRANLNRLRPTGPKDTIPMVGKPPRKQRSSRFVVKEKVEIERLAPFMETPPSERPQLFLKKLHQCGVLFDFNDTNSELKGKQIKTQTLHEMLEYITTQRGVITETVYPEVVKMFATNLFRAIPPPVNPTGDAFDPEEDEPVLELAWPHLKIVYEFFLRFVESPDFNTNLAKRYIDQNFVLNLLELFDSEDPRERDFLKTTLHRIYGKFLNLRAPIRRSINNVFFHFIYETERHNGIAELLEILGSIINGFALPLKEEHKSFLMRVLLPLHKVKSLAMYHPQLAYCVVQFLEKDAALAEDVVIGLLKYWPKVNSPKEVMFLSEMEEVLDVIDPAEFQKIQVPLFQQLARCINSQHFQVAERALMYWNNEYIVNLMSDNLAVILPIVFPALYTNSRSHWNRTIHAMVYNALKLFMEINPDLFDEAMQQYKQRRVDEQRHAVERYEEWQKLREKALKNCGGQLPPGYVDVPPPPPPPPVDDQEIMDLTIDLNAVSIDAEVPLNELDESGIERVPMADPGLDISLHFILSFSHEEYGRATSITRIKEQLQNAPGSKTYETYPAPGANYSSNPERVNATFILLARNSDLSGIVSSVKQNGACNLMCRVITRSNAVRAEDRFNKQYKYPYVFLNEEPFSDEFKNMILEITDSKVEFGLIPHDHWYQPSWVDEMKASEARKQMIKDQVIYGGSVPYRNMCRFNSGFFYRHELLAKYKYYWRIEPDVTFFCDLHYDPFRVMQDGNKVYGFTISLYEYPKTIPTLWDTVKEFIHNNSDLVPPGNAMSFISDDNGETYNNCHFWSNFEIGDLDFWRGEAYTKFFDFLDQKGGFYYERWGDAPVHSIGAALLAKKEQIHFFNDIGYRHNPFQHCPQGDLHHKGQCWCDPKENFDYEWYSCLKRYDAML</sequence>
<dbReference type="GO" id="GO:0098813">
    <property type="term" value="P:nuclear chromosome segregation"/>
    <property type="evidence" value="ECO:0007669"/>
    <property type="project" value="UniProtKB-ARBA"/>
</dbReference>
<comment type="caution">
    <text evidence="11">The sequence shown here is derived from an EMBL/GenBank/DDBJ whole genome shotgun (WGS) entry which is preliminary data.</text>
</comment>
<dbReference type="Proteomes" id="UP000298390">
    <property type="component" value="Unassembled WGS sequence"/>
</dbReference>
<dbReference type="Pfam" id="PF01603">
    <property type="entry name" value="B56"/>
    <property type="match status" value="1"/>
</dbReference>
<dbReference type="InterPro" id="IPR011989">
    <property type="entry name" value="ARM-like"/>
</dbReference>
<keyword evidence="5" id="KW-0963">Cytoplasm</keyword>
<dbReference type="InterPro" id="IPR002685">
    <property type="entry name" value="Glyco_trans_15"/>
</dbReference>
<dbReference type="GO" id="GO:0000159">
    <property type="term" value="C:protein phosphatase type 2A complex"/>
    <property type="evidence" value="ECO:0007669"/>
    <property type="project" value="InterPro"/>
</dbReference>
<dbReference type="GO" id="GO:0000030">
    <property type="term" value="F:mannosyltransferase activity"/>
    <property type="evidence" value="ECO:0007669"/>
    <property type="project" value="InterPro"/>
</dbReference>
<dbReference type="GO" id="GO:0016020">
    <property type="term" value="C:membrane"/>
    <property type="evidence" value="ECO:0007669"/>
    <property type="project" value="InterPro"/>
</dbReference>
<dbReference type="PANTHER" id="PTHR10257:SF3">
    <property type="entry name" value="SERINE_THREONINE-PROTEIN PHOSPHATASE 2A 56 KDA REGULATORY SUBUNIT GAMMA ISOFORM"/>
    <property type="match status" value="1"/>
</dbReference>
<dbReference type="PANTHER" id="PTHR10257">
    <property type="entry name" value="SERINE/THREONINE PROTEIN PHOSPHATASE 2A PP2A REGULATORY SUBUNIT B"/>
    <property type="match status" value="1"/>
</dbReference>
<dbReference type="FunFam" id="3.90.550.10:FF:000051">
    <property type="entry name" value="Alpha-1,2-mannosyltransferase (Ktr4)"/>
    <property type="match status" value="1"/>
</dbReference>
<feature type="compositionally biased region" description="Low complexity" evidence="10">
    <location>
        <begin position="49"/>
        <end position="78"/>
    </location>
</feature>
<protein>
    <recommendedName>
        <fullName evidence="13">Serine/threonine-protein phosphatase 2A 56 kDa regulatory subunit</fullName>
    </recommendedName>
</protein>
<evidence type="ECO:0000256" key="9">
    <source>
        <dbReference type="ARBA" id="ARBA00064351"/>
    </source>
</evidence>
<dbReference type="GO" id="GO:0005737">
    <property type="term" value="C:cytoplasm"/>
    <property type="evidence" value="ECO:0007669"/>
    <property type="project" value="UniProtKB-SubCell"/>
</dbReference>
<evidence type="ECO:0000256" key="6">
    <source>
        <dbReference type="ARBA" id="ARBA00022553"/>
    </source>
</evidence>
<comment type="similarity">
    <text evidence="4">Belongs to the phosphatase 2A regulatory subunit B family.</text>
</comment>
<comment type="subunit">
    <text evidence="9">PP2A consists of a common heterodimeric core enzyme, composed of a 36 kDa catalytic subunit (subunit C) and a 65 kDa constant regulatory subunit (PR65 or subunit A), that associates with a variety of regulatory subunits. Proteins that associate with the core dimer include three families of regulatory subunits B (the R2/B/PR55/B55, R3/B''/PR72/PR130/PR59 and R5/B'/B56 families), the 48 kDa variable regulatory subunit, viral proteins, and cell signaling molecules.</text>
</comment>
<dbReference type="FunFam" id="1.25.10.10:FF:000016">
    <property type="entry name" value="Serine/threonine-protein phosphatase 2A 56 kDa regulatory subunit"/>
    <property type="match status" value="1"/>
</dbReference>